<evidence type="ECO:0000256" key="1">
    <source>
        <dbReference type="ARBA" id="ARBA00005854"/>
    </source>
</evidence>
<evidence type="ECO:0000256" key="3">
    <source>
        <dbReference type="ARBA" id="ARBA00023002"/>
    </source>
</evidence>
<reference evidence="9" key="1">
    <citation type="journal article" date="2019" name="Int. J. Syst. Evol. Microbiol.">
        <title>The Global Catalogue of Microorganisms (GCM) 10K type strain sequencing project: providing services to taxonomists for standard genome sequencing and annotation.</title>
        <authorList>
            <consortium name="The Broad Institute Genomics Platform"/>
            <consortium name="The Broad Institute Genome Sequencing Center for Infectious Disease"/>
            <person name="Wu L."/>
            <person name="Ma J."/>
        </authorList>
    </citation>
    <scope>NUCLEOTIDE SEQUENCE [LARGE SCALE GENOMIC DNA]</scope>
    <source>
        <strain evidence="9">CECT 8979</strain>
    </source>
</reference>
<comment type="similarity">
    <text evidence="1 5">Belongs to the D-isomer specific 2-hydroxyacid dehydrogenase family.</text>
</comment>
<evidence type="ECO:0000313" key="8">
    <source>
        <dbReference type="EMBL" id="MFC3877588.1"/>
    </source>
</evidence>
<dbReference type="Proteomes" id="UP001595812">
    <property type="component" value="Unassembled WGS sequence"/>
</dbReference>
<accession>A0ABV8AHQ5</accession>
<evidence type="ECO:0000259" key="6">
    <source>
        <dbReference type="Pfam" id="PF00389"/>
    </source>
</evidence>
<keyword evidence="9" id="KW-1185">Reference proteome</keyword>
<dbReference type="InterPro" id="IPR006139">
    <property type="entry name" value="D-isomer_2_OHA_DH_cat_dom"/>
</dbReference>
<dbReference type="PANTHER" id="PTHR42789:SF1">
    <property type="entry name" value="D-ISOMER SPECIFIC 2-HYDROXYACID DEHYDROGENASE FAMILY PROTEIN (AFU_ORTHOLOGUE AFUA_6G10090)"/>
    <property type="match status" value="1"/>
</dbReference>
<gene>
    <name evidence="8" type="ORF">ACFOSX_10120</name>
</gene>
<dbReference type="Pfam" id="PF00389">
    <property type="entry name" value="2-Hacid_dh"/>
    <property type="match status" value="1"/>
</dbReference>
<dbReference type="EMBL" id="JBHSAT010000005">
    <property type="protein sequence ID" value="MFC3877588.1"/>
    <property type="molecule type" value="Genomic_DNA"/>
</dbReference>
<name>A0ABV8AHQ5_9FLAO</name>
<dbReference type="SUPFAM" id="SSF52283">
    <property type="entry name" value="Formate/glycerate dehydrogenase catalytic domain-like"/>
    <property type="match status" value="1"/>
</dbReference>
<evidence type="ECO:0000256" key="4">
    <source>
        <dbReference type="ARBA" id="ARBA00023027"/>
    </source>
</evidence>
<evidence type="ECO:0000256" key="5">
    <source>
        <dbReference type="RuleBase" id="RU003719"/>
    </source>
</evidence>
<dbReference type="PROSITE" id="PS00065">
    <property type="entry name" value="D_2_HYDROXYACID_DH_1"/>
    <property type="match status" value="1"/>
</dbReference>
<comment type="caution">
    <text evidence="8">The sequence shown here is derived from an EMBL/GenBank/DDBJ whole genome shotgun (WGS) entry which is preliminary data.</text>
</comment>
<dbReference type="RefSeq" id="WP_386100292.1">
    <property type="nucleotide sequence ID" value="NZ_JBHSAT010000005.1"/>
</dbReference>
<evidence type="ECO:0000256" key="2">
    <source>
        <dbReference type="ARBA" id="ARBA00022605"/>
    </source>
</evidence>
<dbReference type="CDD" id="cd05303">
    <property type="entry name" value="PGDH_2"/>
    <property type="match status" value="1"/>
</dbReference>
<dbReference type="Gene3D" id="3.40.50.720">
    <property type="entry name" value="NAD(P)-binding Rossmann-like Domain"/>
    <property type="match status" value="2"/>
</dbReference>
<dbReference type="Pfam" id="PF02826">
    <property type="entry name" value="2-Hacid_dh_C"/>
    <property type="match status" value="1"/>
</dbReference>
<feature type="domain" description="D-isomer specific 2-hydroxyacid dehydrogenase catalytic" evidence="6">
    <location>
        <begin position="5"/>
        <end position="316"/>
    </location>
</feature>
<evidence type="ECO:0000313" key="9">
    <source>
        <dbReference type="Proteomes" id="UP001595812"/>
    </source>
</evidence>
<feature type="domain" description="D-isomer specific 2-hydroxyacid dehydrogenase NAD-binding" evidence="7">
    <location>
        <begin position="107"/>
        <end position="293"/>
    </location>
</feature>
<organism evidence="8 9">
    <name type="scientific">Winogradskyella maritima</name>
    <dbReference type="NCBI Taxonomy" id="1517766"/>
    <lineage>
        <taxon>Bacteria</taxon>
        <taxon>Pseudomonadati</taxon>
        <taxon>Bacteroidota</taxon>
        <taxon>Flavobacteriia</taxon>
        <taxon>Flavobacteriales</taxon>
        <taxon>Flavobacteriaceae</taxon>
        <taxon>Winogradskyella</taxon>
    </lineage>
</organism>
<keyword evidence="2" id="KW-0028">Amino-acid biosynthesis</keyword>
<dbReference type="InterPro" id="IPR036291">
    <property type="entry name" value="NAD(P)-bd_dom_sf"/>
</dbReference>
<dbReference type="InterPro" id="IPR029752">
    <property type="entry name" value="D-isomer_DH_CS1"/>
</dbReference>
<dbReference type="PANTHER" id="PTHR42789">
    <property type="entry name" value="D-ISOMER SPECIFIC 2-HYDROXYACID DEHYDROGENASE FAMILY PROTEIN (AFU_ORTHOLOGUE AFUA_6G10090)"/>
    <property type="match status" value="1"/>
</dbReference>
<keyword evidence="4" id="KW-0520">NAD</keyword>
<keyword evidence="3 5" id="KW-0560">Oxidoreductase</keyword>
<evidence type="ECO:0000259" key="7">
    <source>
        <dbReference type="Pfam" id="PF02826"/>
    </source>
</evidence>
<dbReference type="InterPro" id="IPR050857">
    <property type="entry name" value="D-2-hydroxyacid_DH"/>
</dbReference>
<protein>
    <submittedName>
        <fullName evidence="8">D-2-hydroxyacid dehydrogenase</fullName>
    </submittedName>
</protein>
<sequence length="317" mass="34305">MNVLANDGISQSGIDALEQAGFNVSTTTVAQEQLQNYINENDITVLLVRSATKVRKDIIDNCPSLKIIGRGGVGMDNIDVDYARDKGLHVINTPAASSHSVAELVFAHLYGLARFLHNSNRDMPLEGDTNFKVLKKAYAEGTELKGKTLGVLGFGRIGQATAKVALGSGMKVVAFDPFMEEADLKLEFFDGQSIDFKIKTISKEEVLKQSDFLTLHVPAQKEYVIDEAEFKQMKDGVIIANAARGGVVNELALVNAIESGKVARAALDVFEKEPQPEMGLLMNPALSLTPHTGAATNEAQDRIGEELASQIINIFKS</sequence>
<dbReference type="InterPro" id="IPR006140">
    <property type="entry name" value="D-isomer_DH_NAD-bd"/>
</dbReference>
<dbReference type="SUPFAM" id="SSF51735">
    <property type="entry name" value="NAD(P)-binding Rossmann-fold domains"/>
    <property type="match status" value="1"/>
</dbReference>
<proteinExistence type="inferred from homology"/>